<comment type="caution">
    <text evidence="1">The sequence shown here is derived from an EMBL/GenBank/DDBJ whole genome shotgun (WGS) entry which is preliminary data.</text>
</comment>
<proteinExistence type="predicted"/>
<accession>A0A2J8S0L8</accession>
<gene>
    <name evidence="1" type="ORF">CR201_G0047078</name>
</gene>
<name>A0A2J8S0L8_PONAB</name>
<dbReference type="EMBL" id="NDHI03003626">
    <property type="protein sequence ID" value="PNJ14305.1"/>
    <property type="molecule type" value="Genomic_DNA"/>
</dbReference>
<organism evidence="1">
    <name type="scientific">Pongo abelii</name>
    <name type="common">Sumatran orangutan</name>
    <name type="synonym">Pongo pygmaeus abelii</name>
    <dbReference type="NCBI Taxonomy" id="9601"/>
    <lineage>
        <taxon>Eukaryota</taxon>
        <taxon>Metazoa</taxon>
        <taxon>Chordata</taxon>
        <taxon>Craniata</taxon>
        <taxon>Vertebrata</taxon>
        <taxon>Euteleostomi</taxon>
        <taxon>Mammalia</taxon>
        <taxon>Eutheria</taxon>
        <taxon>Euarchontoglires</taxon>
        <taxon>Primates</taxon>
        <taxon>Haplorrhini</taxon>
        <taxon>Catarrhini</taxon>
        <taxon>Hominidae</taxon>
        <taxon>Pongo</taxon>
    </lineage>
</organism>
<evidence type="ECO:0000313" key="1">
    <source>
        <dbReference type="EMBL" id="PNJ14305.1"/>
    </source>
</evidence>
<feature type="non-terminal residue" evidence="1">
    <location>
        <position position="1"/>
    </location>
</feature>
<dbReference type="AlphaFoldDB" id="A0A2J8S0L8"/>
<sequence length="38" mass="4371">RNVSTNVIHQKKLRLREGTSLVQDHRALTELEFEAPLA</sequence>
<protein>
    <submittedName>
        <fullName evidence="1">TSPAN16 isoform 5</fullName>
    </submittedName>
</protein>
<reference evidence="1" key="1">
    <citation type="submission" date="2017-12" db="EMBL/GenBank/DDBJ databases">
        <title>High-resolution comparative analysis of great ape genomes.</title>
        <authorList>
            <person name="Pollen A."/>
            <person name="Hastie A."/>
            <person name="Hormozdiari F."/>
            <person name="Dougherty M."/>
            <person name="Liu R."/>
            <person name="Chaisson M."/>
            <person name="Hoppe E."/>
            <person name="Hill C."/>
            <person name="Pang A."/>
            <person name="Hillier L."/>
            <person name="Baker C."/>
            <person name="Armstrong J."/>
            <person name="Shendure J."/>
            <person name="Paten B."/>
            <person name="Wilson R."/>
            <person name="Chao H."/>
            <person name="Schneider V."/>
            <person name="Ventura M."/>
            <person name="Kronenberg Z."/>
            <person name="Murali S."/>
            <person name="Gordon D."/>
            <person name="Cantsilieris S."/>
            <person name="Munson K."/>
            <person name="Nelson B."/>
            <person name="Raja A."/>
            <person name="Underwood J."/>
            <person name="Diekhans M."/>
            <person name="Fiddes I."/>
            <person name="Haussler D."/>
            <person name="Eichler E."/>
        </authorList>
    </citation>
    <scope>NUCLEOTIDE SEQUENCE [LARGE SCALE GENOMIC DNA]</scope>
    <source>
        <strain evidence="1">Susie</strain>
    </source>
</reference>